<dbReference type="EMBL" id="CP045900">
    <property type="protein sequence ID" value="QQP41765.1"/>
    <property type="molecule type" value="Genomic_DNA"/>
</dbReference>
<reference evidence="3" key="1">
    <citation type="submission" date="2021-01" db="EMBL/GenBank/DDBJ databases">
        <title>Caligus Genome Assembly.</title>
        <authorList>
            <person name="Gallardo-Escarate C."/>
        </authorList>
    </citation>
    <scope>NUCLEOTIDE SEQUENCE [LARGE SCALE GENOMIC DNA]</scope>
</reference>
<evidence type="ECO:0000256" key="1">
    <source>
        <dbReference type="SAM" id="MobiDB-lite"/>
    </source>
</evidence>
<evidence type="ECO:0000313" key="3">
    <source>
        <dbReference type="Proteomes" id="UP000595437"/>
    </source>
</evidence>
<keyword evidence="3" id="KW-1185">Reference proteome</keyword>
<gene>
    <name evidence="2" type="ORF">FKW44_016231</name>
</gene>
<feature type="compositionally biased region" description="Low complexity" evidence="1">
    <location>
        <begin position="59"/>
        <end position="68"/>
    </location>
</feature>
<dbReference type="Proteomes" id="UP000595437">
    <property type="component" value="Chromosome 11"/>
</dbReference>
<organism evidence="2 3">
    <name type="scientific">Caligus rogercresseyi</name>
    <name type="common">Sea louse</name>
    <dbReference type="NCBI Taxonomy" id="217165"/>
    <lineage>
        <taxon>Eukaryota</taxon>
        <taxon>Metazoa</taxon>
        <taxon>Ecdysozoa</taxon>
        <taxon>Arthropoda</taxon>
        <taxon>Crustacea</taxon>
        <taxon>Multicrustacea</taxon>
        <taxon>Hexanauplia</taxon>
        <taxon>Copepoda</taxon>
        <taxon>Siphonostomatoida</taxon>
        <taxon>Caligidae</taxon>
        <taxon>Caligus</taxon>
    </lineage>
</organism>
<feature type="region of interest" description="Disordered" evidence="1">
    <location>
        <begin position="1"/>
        <end position="68"/>
    </location>
</feature>
<name>A0A7T8H1F5_CALRO</name>
<sequence length="68" mass="7566">INPGSLDFSSRIKNELEEEGLPSSDDKAEEEDMETKDRESLEEDPSSAMDEEENDDAQDLSLSSSARD</sequence>
<dbReference type="AlphaFoldDB" id="A0A7T8H1F5"/>
<protein>
    <submittedName>
        <fullName evidence="2">Uncharacterized protein</fullName>
    </submittedName>
</protein>
<proteinExistence type="predicted"/>
<feature type="compositionally biased region" description="Acidic residues" evidence="1">
    <location>
        <begin position="27"/>
        <end position="58"/>
    </location>
</feature>
<feature type="non-terminal residue" evidence="2">
    <location>
        <position position="1"/>
    </location>
</feature>
<accession>A0A7T8H1F5</accession>
<evidence type="ECO:0000313" key="2">
    <source>
        <dbReference type="EMBL" id="QQP41765.1"/>
    </source>
</evidence>